<dbReference type="Proteomes" id="UP000286510">
    <property type="component" value="Unassembled WGS sequence"/>
</dbReference>
<evidence type="ECO:0000313" key="3">
    <source>
        <dbReference type="Proteomes" id="UP000286510"/>
    </source>
</evidence>
<gene>
    <name evidence="2" type="ORF">DYB26_014808</name>
</gene>
<evidence type="ECO:0000256" key="1">
    <source>
        <dbReference type="SAM" id="MobiDB-lite"/>
    </source>
</evidence>
<feature type="non-terminal residue" evidence="2">
    <location>
        <position position="116"/>
    </location>
</feature>
<protein>
    <submittedName>
        <fullName evidence="2">Uncharacterized protein</fullName>
    </submittedName>
</protein>
<evidence type="ECO:0000313" key="2">
    <source>
        <dbReference type="EMBL" id="RHZ09186.1"/>
    </source>
</evidence>
<proteinExistence type="predicted"/>
<comment type="caution">
    <text evidence="2">The sequence shown here is derived from an EMBL/GenBank/DDBJ whole genome shotgun (WGS) entry which is preliminary data.</text>
</comment>
<feature type="region of interest" description="Disordered" evidence="1">
    <location>
        <begin position="1"/>
        <end position="116"/>
    </location>
</feature>
<feature type="compositionally biased region" description="Polar residues" evidence="1">
    <location>
        <begin position="106"/>
        <end position="116"/>
    </location>
</feature>
<dbReference type="EMBL" id="QUTF01015514">
    <property type="protein sequence ID" value="RHZ09186.1"/>
    <property type="molecule type" value="Genomic_DNA"/>
</dbReference>
<name>A0A3R7BZL5_APHAT</name>
<reference evidence="2 3" key="1">
    <citation type="submission" date="2018-08" db="EMBL/GenBank/DDBJ databases">
        <title>Aphanomyces genome sequencing and annotation.</title>
        <authorList>
            <person name="Minardi D."/>
            <person name="Oidtmann B."/>
            <person name="Van Der Giezen M."/>
            <person name="Studholme D.J."/>
        </authorList>
    </citation>
    <scope>NUCLEOTIDE SEQUENCE [LARGE SCALE GENOMIC DNA]</scope>
    <source>
        <strain evidence="2 3">FDL457</strain>
    </source>
</reference>
<accession>A0A3R7BZL5</accession>
<sequence length="116" mass="12481">MKSVKVSLNLPKEPLSGNSSSETSTTESNTTLTRQSKAVEDSDEAAETTSITVRRELASLLDDESDLGARSSAEELVYTDHMVEASSDENKSDESMLTEGNDDDTLTQSVVPFTST</sequence>
<dbReference type="AlphaFoldDB" id="A0A3R7BZL5"/>
<organism evidence="2 3">
    <name type="scientific">Aphanomyces astaci</name>
    <name type="common">Crayfish plague agent</name>
    <dbReference type="NCBI Taxonomy" id="112090"/>
    <lineage>
        <taxon>Eukaryota</taxon>
        <taxon>Sar</taxon>
        <taxon>Stramenopiles</taxon>
        <taxon>Oomycota</taxon>
        <taxon>Saprolegniomycetes</taxon>
        <taxon>Saprolegniales</taxon>
        <taxon>Verrucalvaceae</taxon>
        <taxon>Aphanomyces</taxon>
    </lineage>
</organism>
<feature type="compositionally biased region" description="Low complexity" evidence="1">
    <location>
        <begin position="15"/>
        <end position="33"/>
    </location>
</feature>